<sequence>MKQMTPVGRTVAVIGGCVMILACVLYVLSNGLPLWHRGVISNEPVGIIETVGTRDLNGSYRAAGLWLECNWNTNNSSCTRLPLTCSGDSSSLCLKRIFARVFLTAACFVSLLSALCLFISIVIKSKLHRILTIIAKILPLISLIFGFTGVALGIAYVAGDLMDTIREAAILGITAVCTNIIGVLLALAMR</sequence>
<reference evidence="2" key="1">
    <citation type="submission" date="2021-02" db="EMBL/GenBank/DDBJ databases">
        <authorList>
            <person name="Nowell W R."/>
        </authorList>
    </citation>
    <scope>NUCLEOTIDE SEQUENCE</scope>
</reference>
<evidence type="ECO:0000313" key="2">
    <source>
        <dbReference type="EMBL" id="CAF1633595.1"/>
    </source>
</evidence>
<evidence type="ECO:0000256" key="1">
    <source>
        <dbReference type="SAM" id="Phobius"/>
    </source>
</evidence>
<feature type="transmembrane region" description="Helical" evidence="1">
    <location>
        <begin position="168"/>
        <end position="188"/>
    </location>
</feature>
<dbReference type="AlphaFoldDB" id="A0A816D7J7"/>
<gene>
    <name evidence="2" type="ORF">XAT740_LOCUS52082</name>
</gene>
<organism evidence="2 3">
    <name type="scientific">Adineta ricciae</name>
    <name type="common">Rotifer</name>
    <dbReference type="NCBI Taxonomy" id="249248"/>
    <lineage>
        <taxon>Eukaryota</taxon>
        <taxon>Metazoa</taxon>
        <taxon>Spiralia</taxon>
        <taxon>Gnathifera</taxon>
        <taxon>Rotifera</taxon>
        <taxon>Eurotatoria</taxon>
        <taxon>Bdelloidea</taxon>
        <taxon>Adinetida</taxon>
        <taxon>Adinetidae</taxon>
        <taxon>Adineta</taxon>
    </lineage>
</organism>
<feature type="transmembrane region" description="Helical" evidence="1">
    <location>
        <begin position="130"/>
        <end position="156"/>
    </location>
</feature>
<dbReference type="EMBL" id="CAJNOR010008472">
    <property type="protein sequence ID" value="CAF1633595.1"/>
    <property type="molecule type" value="Genomic_DNA"/>
</dbReference>
<protein>
    <submittedName>
        <fullName evidence="2">Uncharacterized protein</fullName>
    </submittedName>
</protein>
<name>A0A816D7J7_ADIRI</name>
<feature type="transmembrane region" description="Helical" evidence="1">
    <location>
        <begin position="7"/>
        <end position="28"/>
    </location>
</feature>
<accession>A0A816D7J7</accession>
<keyword evidence="1" id="KW-0812">Transmembrane</keyword>
<dbReference type="Proteomes" id="UP000663828">
    <property type="component" value="Unassembled WGS sequence"/>
</dbReference>
<dbReference type="Gene3D" id="1.20.140.150">
    <property type="match status" value="1"/>
</dbReference>
<evidence type="ECO:0000313" key="3">
    <source>
        <dbReference type="Proteomes" id="UP000663828"/>
    </source>
</evidence>
<keyword evidence="1" id="KW-0472">Membrane</keyword>
<keyword evidence="3" id="KW-1185">Reference proteome</keyword>
<comment type="caution">
    <text evidence="2">The sequence shown here is derived from an EMBL/GenBank/DDBJ whole genome shotgun (WGS) entry which is preliminary data.</text>
</comment>
<proteinExistence type="predicted"/>
<keyword evidence="1" id="KW-1133">Transmembrane helix</keyword>
<feature type="transmembrane region" description="Helical" evidence="1">
    <location>
        <begin position="97"/>
        <end position="123"/>
    </location>
</feature>
<dbReference type="PROSITE" id="PS51257">
    <property type="entry name" value="PROKAR_LIPOPROTEIN"/>
    <property type="match status" value="1"/>
</dbReference>